<dbReference type="HOGENOM" id="CLU_2696945_0_0_9"/>
<sequence length="73" mass="8910">MNYLKTGVSFNFKYIKEQHPCLWDLYKEHFEGIDIENEEKVYFNYLADKVEGRVLFNFLNDCLPEELRKNLEK</sequence>
<name>D3FX44_ALKPO</name>
<dbReference type="KEGG" id="bpf:BpOF4_03665"/>
<dbReference type="eggNOG" id="ENOG5030EK6">
    <property type="taxonomic scope" value="Bacteria"/>
</dbReference>
<dbReference type="RefSeq" id="WP_012960076.1">
    <property type="nucleotide sequence ID" value="NC_013791.2"/>
</dbReference>
<protein>
    <submittedName>
        <fullName evidence="1">Uncharacterized protein</fullName>
    </submittedName>
</protein>
<accession>D3FX44</accession>
<dbReference type="Proteomes" id="UP000001544">
    <property type="component" value="Chromosome"/>
</dbReference>
<gene>
    <name evidence="1" type="ordered locus">BpOF4_03665</name>
</gene>
<evidence type="ECO:0000313" key="1">
    <source>
        <dbReference type="EMBL" id="ADC48799.1"/>
    </source>
</evidence>
<evidence type="ECO:0000313" key="2">
    <source>
        <dbReference type="Proteomes" id="UP000001544"/>
    </source>
</evidence>
<proteinExistence type="predicted"/>
<dbReference type="EMBL" id="CP001878">
    <property type="protein sequence ID" value="ADC48799.1"/>
    <property type="molecule type" value="Genomic_DNA"/>
</dbReference>
<keyword evidence="2" id="KW-1185">Reference proteome</keyword>
<organism evidence="1 2">
    <name type="scientific">Alkalihalophilus pseudofirmus (strain ATCC BAA-2126 / JCM 17055 / OF4)</name>
    <name type="common">Bacillus pseudofirmus</name>
    <dbReference type="NCBI Taxonomy" id="398511"/>
    <lineage>
        <taxon>Bacteria</taxon>
        <taxon>Bacillati</taxon>
        <taxon>Bacillota</taxon>
        <taxon>Bacilli</taxon>
        <taxon>Bacillales</taxon>
        <taxon>Bacillaceae</taxon>
        <taxon>Alkalihalophilus</taxon>
    </lineage>
</organism>
<reference evidence="1 2" key="1">
    <citation type="journal article" date="2011" name="Environ. Microbiol.">
        <title>Genome of alkaliphilic Bacillus pseudofirmus OF4 reveals adaptations that support the ability to grow in an external pH range from 7.5 to 11.4.</title>
        <authorList>
            <person name="Janto B."/>
            <person name="Ahmed A."/>
            <person name="Ito M."/>
            <person name="Liu J."/>
            <person name="Hicks D.B."/>
            <person name="Pagni S."/>
            <person name="Fackelmayer O.J."/>
            <person name="Smith T.A."/>
            <person name="Earl J."/>
            <person name="Elbourne L.D."/>
            <person name="Hassan K."/>
            <person name="Paulsen I.T."/>
            <person name="Kolsto A.B."/>
            <person name="Tourasse N.J."/>
            <person name="Ehrlich G.D."/>
            <person name="Boissy R."/>
            <person name="Ivey D.M."/>
            <person name="Li G."/>
            <person name="Xue Y."/>
            <person name="Ma Y."/>
            <person name="Hu F.Z."/>
            <person name="Krulwich T.A."/>
        </authorList>
    </citation>
    <scope>NUCLEOTIDE SEQUENCE [LARGE SCALE GENOMIC DNA]</scope>
    <source>
        <strain evidence="2">ATCC BAA-2126 / JCM 17055 / OF4</strain>
    </source>
</reference>
<dbReference type="AlphaFoldDB" id="D3FX44"/>